<proteinExistence type="predicted"/>
<protein>
    <submittedName>
        <fullName evidence="1">Uncharacterized protein</fullName>
    </submittedName>
</protein>
<reference evidence="1" key="1">
    <citation type="submission" date="2023-04" db="EMBL/GenBank/DDBJ databases">
        <title>Draft Genome sequencing of Naganishia species isolated from polar environments using Oxford Nanopore Technology.</title>
        <authorList>
            <person name="Leo P."/>
            <person name="Venkateswaran K."/>
        </authorList>
    </citation>
    <scope>NUCLEOTIDE SEQUENCE</scope>
    <source>
        <strain evidence="1">MNA-CCFEE 5262</strain>
    </source>
</reference>
<evidence type="ECO:0000313" key="2">
    <source>
        <dbReference type="Proteomes" id="UP001230649"/>
    </source>
</evidence>
<name>A0ACC2UZH7_9TREE</name>
<organism evidence="1 2">
    <name type="scientific">Naganishia adeliensis</name>
    <dbReference type="NCBI Taxonomy" id="92952"/>
    <lineage>
        <taxon>Eukaryota</taxon>
        <taxon>Fungi</taxon>
        <taxon>Dikarya</taxon>
        <taxon>Basidiomycota</taxon>
        <taxon>Agaricomycotina</taxon>
        <taxon>Tremellomycetes</taxon>
        <taxon>Filobasidiales</taxon>
        <taxon>Filobasidiaceae</taxon>
        <taxon>Naganishia</taxon>
    </lineage>
</organism>
<evidence type="ECO:0000313" key="1">
    <source>
        <dbReference type="EMBL" id="KAJ9092483.1"/>
    </source>
</evidence>
<dbReference type="EMBL" id="JASBWS010000172">
    <property type="protein sequence ID" value="KAJ9092483.1"/>
    <property type="molecule type" value="Genomic_DNA"/>
</dbReference>
<dbReference type="Proteomes" id="UP001230649">
    <property type="component" value="Unassembled WGS sequence"/>
</dbReference>
<comment type="caution">
    <text evidence="1">The sequence shown here is derived from an EMBL/GenBank/DDBJ whole genome shotgun (WGS) entry which is preliminary data.</text>
</comment>
<gene>
    <name evidence="1" type="ORF">QFC20_007347</name>
</gene>
<keyword evidence="2" id="KW-1185">Reference proteome</keyword>
<accession>A0ACC2UZH7</accession>
<sequence>MSDPPIKLEPVQLSDADLTRILGAAYEQRLSLRPAPFCPELTALAKAVEETNTRDAEGVGKVVHRMRFERCKRAWDAGEVDVDVDVMAVDLLDAAKEIRKGKASRSGASRPINQGNKPSSTIPTNADSKPTEMHFPPGSREEALEQELIDKFGRRNFRQYLNISPFDSYQSSLKTLAINMVDLEKKPAEIRQMLAEARDERLRKVRNSKKRVTQQSLKETVTSPDVHSVTVVLQRLAAKEYKAIQESKRKQAAEEETGSTTVGQPPNAPSTSQGSIALSPMDELMLSSFQSLATHAPRALKQGQKMTLEIGRKPDGAYYFTHHVDSGGQ</sequence>